<dbReference type="PANTHER" id="PTHR12684:SF2">
    <property type="entry name" value="TRNA 2'-PHOSPHOTRANSFERASE 1"/>
    <property type="match status" value="1"/>
</dbReference>
<protein>
    <recommendedName>
        <fullName evidence="5">Probable RNA 2'-phosphotransferase</fullName>
        <ecNumber evidence="5">2.7.1.-</ecNumber>
    </recommendedName>
</protein>
<dbReference type="SUPFAM" id="SSF56399">
    <property type="entry name" value="ADP-ribosylation"/>
    <property type="match status" value="1"/>
</dbReference>
<gene>
    <name evidence="5" type="primary">kptA</name>
    <name evidence="6" type="ORF">DFR58_10430</name>
</gene>
<evidence type="ECO:0000313" key="7">
    <source>
        <dbReference type="Proteomes" id="UP000253034"/>
    </source>
</evidence>
<sequence>MDYSKLSKEISYALRHVPWEYELELDEEGWVDIKQLLSSLSDSMEWQELSEKDLHMMIKNSDKKRHEIASGKIRALYGHSIPQKILKDSKVPPEILYHGTARRFIPLIKEKGLLPQNRQYVHLSVDTEIALQVGKRRDSEPIILKINAMQASQEGIVFYQGNDKVWLTDAIPNKYINI</sequence>
<dbReference type="PANTHER" id="PTHR12684">
    <property type="entry name" value="PUTATIVE PHOSPHOTRANSFERASE"/>
    <property type="match status" value="1"/>
</dbReference>
<dbReference type="RefSeq" id="WP_114296616.1">
    <property type="nucleotide sequence ID" value="NZ_QPJT01000004.1"/>
</dbReference>
<proteinExistence type="inferred from homology"/>
<dbReference type="GO" id="GO:0000215">
    <property type="term" value="F:tRNA 2'-phosphotransferase activity"/>
    <property type="evidence" value="ECO:0007669"/>
    <property type="project" value="TreeGrafter"/>
</dbReference>
<evidence type="ECO:0000256" key="1">
    <source>
        <dbReference type="ARBA" id="ARBA00009836"/>
    </source>
</evidence>
<dbReference type="AlphaFoldDB" id="A0A369BBH0"/>
<organism evidence="6 7">
    <name type="scientific">Anaerobacterium chartisolvens</name>
    <dbReference type="NCBI Taxonomy" id="1297424"/>
    <lineage>
        <taxon>Bacteria</taxon>
        <taxon>Bacillati</taxon>
        <taxon>Bacillota</taxon>
        <taxon>Clostridia</taxon>
        <taxon>Eubacteriales</taxon>
        <taxon>Oscillospiraceae</taxon>
        <taxon>Anaerobacterium</taxon>
    </lineage>
</organism>
<dbReference type="Proteomes" id="UP000253034">
    <property type="component" value="Unassembled WGS sequence"/>
</dbReference>
<dbReference type="EC" id="2.7.1.-" evidence="5"/>
<dbReference type="InterPro" id="IPR042081">
    <property type="entry name" value="RNA_2'-PTrans_C"/>
</dbReference>
<evidence type="ECO:0000256" key="3">
    <source>
        <dbReference type="ARBA" id="ARBA00023027"/>
    </source>
</evidence>
<keyword evidence="2 5" id="KW-0808">Transferase</keyword>
<dbReference type="InterPro" id="IPR042080">
    <property type="entry name" value="RNA_2'-PTrans_N"/>
</dbReference>
<dbReference type="EMBL" id="QPJT01000004">
    <property type="protein sequence ID" value="RCX18761.1"/>
    <property type="molecule type" value="Genomic_DNA"/>
</dbReference>
<comment type="function">
    <text evidence="4 5">Removes the 2'-phosphate from RNA via an intermediate in which the phosphate is ADP-ribosylated by NAD followed by a presumed transesterification to release the RNA and generate ADP-ribose 1''-2''-cyclic phosphate (APPR&gt;P). May function as an ADP-ribosylase.</text>
</comment>
<comment type="similarity">
    <text evidence="1 5">Belongs to the KptA/TPT1 family.</text>
</comment>
<dbReference type="Gene3D" id="3.20.170.30">
    <property type="match status" value="1"/>
</dbReference>
<evidence type="ECO:0000256" key="2">
    <source>
        <dbReference type="ARBA" id="ARBA00022679"/>
    </source>
</evidence>
<name>A0A369BBH0_9FIRM</name>
<dbReference type="GO" id="GO:0003950">
    <property type="term" value="F:NAD+ poly-ADP-ribosyltransferase activity"/>
    <property type="evidence" value="ECO:0007669"/>
    <property type="project" value="InterPro"/>
</dbReference>
<comment type="caution">
    <text evidence="6">The sequence shown here is derived from an EMBL/GenBank/DDBJ whole genome shotgun (WGS) entry which is preliminary data.</text>
</comment>
<dbReference type="HAMAP" id="MF_00299">
    <property type="entry name" value="KptA"/>
    <property type="match status" value="1"/>
</dbReference>
<keyword evidence="3 5" id="KW-0520">NAD</keyword>
<dbReference type="GO" id="GO:0006388">
    <property type="term" value="P:tRNA splicing, via endonucleolytic cleavage and ligation"/>
    <property type="evidence" value="ECO:0007669"/>
    <property type="project" value="UniProtKB-UniRule"/>
</dbReference>
<evidence type="ECO:0000256" key="4">
    <source>
        <dbReference type="ARBA" id="ARBA00025212"/>
    </source>
</evidence>
<accession>A0A369BBH0</accession>
<dbReference type="Gene3D" id="1.10.10.970">
    <property type="entry name" value="RNA 2'-phosphotransferase, Tpt1/KptA family, N-terminal domain"/>
    <property type="match status" value="1"/>
</dbReference>
<dbReference type="InterPro" id="IPR002745">
    <property type="entry name" value="Ptrans_KptA/Tpt1"/>
</dbReference>
<evidence type="ECO:0000313" key="6">
    <source>
        <dbReference type="EMBL" id="RCX18761.1"/>
    </source>
</evidence>
<dbReference type="Pfam" id="PF01885">
    <property type="entry name" value="PTS_2-RNA"/>
    <property type="match status" value="1"/>
</dbReference>
<dbReference type="OrthoDB" id="4537997at2"/>
<keyword evidence="7" id="KW-1185">Reference proteome</keyword>
<reference evidence="6 7" key="1">
    <citation type="submission" date="2018-07" db="EMBL/GenBank/DDBJ databases">
        <title>Genomic Encyclopedia of Type Strains, Phase IV (KMG-IV): sequencing the most valuable type-strain genomes for metagenomic binning, comparative biology and taxonomic classification.</title>
        <authorList>
            <person name="Goeker M."/>
        </authorList>
    </citation>
    <scope>NUCLEOTIDE SEQUENCE [LARGE SCALE GENOMIC DNA]</scope>
    <source>
        <strain evidence="6 7">DSM 27016</strain>
    </source>
</reference>
<dbReference type="InterPro" id="IPR022928">
    <property type="entry name" value="RNA_2'-PTrans_KptA"/>
</dbReference>
<evidence type="ECO:0000256" key="5">
    <source>
        <dbReference type="HAMAP-Rule" id="MF_00299"/>
    </source>
</evidence>